<keyword evidence="4 7" id="KW-0812">Transmembrane</keyword>
<organism evidence="10">
    <name type="scientific">Thermogemmatispora argillosa</name>
    <dbReference type="NCBI Taxonomy" id="2045280"/>
    <lineage>
        <taxon>Bacteria</taxon>
        <taxon>Bacillati</taxon>
        <taxon>Chloroflexota</taxon>
        <taxon>Ktedonobacteria</taxon>
        <taxon>Thermogemmatisporales</taxon>
        <taxon>Thermogemmatisporaceae</taxon>
        <taxon>Thermogemmatispora</taxon>
    </lineage>
</organism>
<reference evidence="10" key="1">
    <citation type="submission" date="2018-12" db="EMBL/GenBank/DDBJ databases">
        <title>Novel natural products biosynthetic potential of the class Ktedonobacteria.</title>
        <authorList>
            <person name="Zheng Y."/>
            <person name="Saitou A."/>
            <person name="Wang C.M."/>
            <person name="Toyoda A."/>
            <person name="Minakuchi Y."/>
            <person name="Sekiguchi Y."/>
            <person name="Ueda K."/>
            <person name="Takano H."/>
            <person name="Sakai Y."/>
            <person name="Yokota A."/>
            <person name="Yabe S."/>
        </authorList>
    </citation>
    <scope>NUCLEOTIDE SEQUENCE</scope>
    <source>
        <strain evidence="10">A3-2</strain>
    </source>
</reference>
<dbReference type="GO" id="GO:0005886">
    <property type="term" value="C:plasma membrane"/>
    <property type="evidence" value="ECO:0007669"/>
    <property type="project" value="UniProtKB-SubCell"/>
</dbReference>
<keyword evidence="5 7" id="KW-1133">Transmembrane helix</keyword>
<evidence type="ECO:0000256" key="7">
    <source>
        <dbReference type="RuleBase" id="RU363032"/>
    </source>
</evidence>
<name>A0A455T7T7_9CHLR</name>
<keyword evidence="6 7" id="KW-0472">Membrane</keyword>
<evidence type="ECO:0000256" key="2">
    <source>
        <dbReference type="ARBA" id="ARBA00022448"/>
    </source>
</evidence>
<dbReference type="InterPro" id="IPR035906">
    <property type="entry name" value="MetI-like_sf"/>
</dbReference>
<proteinExistence type="inferred from homology"/>
<dbReference type="Pfam" id="PF12911">
    <property type="entry name" value="OppC_N"/>
    <property type="match status" value="1"/>
</dbReference>
<feature type="transmembrane region" description="Helical" evidence="7">
    <location>
        <begin position="186"/>
        <end position="206"/>
    </location>
</feature>
<dbReference type="AlphaFoldDB" id="A0A455T7T7"/>
<dbReference type="CDD" id="cd06261">
    <property type="entry name" value="TM_PBP2"/>
    <property type="match status" value="1"/>
</dbReference>
<dbReference type="Gene3D" id="1.10.3720.10">
    <property type="entry name" value="MetI-like"/>
    <property type="match status" value="1"/>
</dbReference>
<evidence type="ECO:0000256" key="5">
    <source>
        <dbReference type="ARBA" id="ARBA00022989"/>
    </source>
</evidence>
<evidence type="ECO:0000256" key="6">
    <source>
        <dbReference type="ARBA" id="ARBA00023136"/>
    </source>
</evidence>
<feature type="transmembrane region" description="Helical" evidence="7">
    <location>
        <begin position="226"/>
        <end position="244"/>
    </location>
</feature>
<comment type="subcellular location">
    <subcellularLocation>
        <location evidence="1 7">Cell membrane</location>
        <topology evidence="1 7">Multi-pass membrane protein</topology>
    </subcellularLocation>
</comment>
<dbReference type="GO" id="GO:0055085">
    <property type="term" value="P:transmembrane transport"/>
    <property type="evidence" value="ECO:0007669"/>
    <property type="project" value="InterPro"/>
</dbReference>
<dbReference type="Pfam" id="PF00528">
    <property type="entry name" value="BPD_transp_1"/>
    <property type="match status" value="1"/>
</dbReference>
<dbReference type="PROSITE" id="PS50928">
    <property type="entry name" value="ABC_TM1"/>
    <property type="match status" value="1"/>
</dbReference>
<dbReference type="PANTHER" id="PTHR43386:SF1">
    <property type="entry name" value="D,D-DIPEPTIDE TRANSPORT SYSTEM PERMEASE PROTEIN DDPC-RELATED"/>
    <property type="match status" value="1"/>
</dbReference>
<dbReference type="PANTHER" id="PTHR43386">
    <property type="entry name" value="OLIGOPEPTIDE TRANSPORT SYSTEM PERMEASE PROTEIN APPC"/>
    <property type="match status" value="1"/>
</dbReference>
<keyword evidence="3" id="KW-1003">Cell membrane</keyword>
<dbReference type="SUPFAM" id="SSF161098">
    <property type="entry name" value="MetI-like"/>
    <property type="match status" value="1"/>
</dbReference>
<keyword evidence="2 7" id="KW-0813">Transport</keyword>
<evidence type="ECO:0000256" key="8">
    <source>
        <dbReference type="SAM" id="MobiDB-lite"/>
    </source>
</evidence>
<feature type="transmembrane region" description="Helical" evidence="7">
    <location>
        <begin position="144"/>
        <end position="174"/>
    </location>
</feature>
<dbReference type="InterPro" id="IPR050366">
    <property type="entry name" value="BP-dependent_transpt_permease"/>
</dbReference>
<evidence type="ECO:0000256" key="4">
    <source>
        <dbReference type="ARBA" id="ARBA00022692"/>
    </source>
</evidence>
<evidence type="ECO:0000256" key="3">
    <source>
        <dbReference type="ARBA" id="ARBA00022475"/>
    </source>
</evidence>
<feature type="transmembrane region" description="Helical" evidence="7">
    <location>
        <begin position="275"/>
        <end position="296"/>
    </location>
</feature>
<evidence type="ECO:0000256" key="1">
    <source>
        <dbReference type="ARBA" id="ARBA00004651"/>
    </source>
</evidence>
<feature type="domain" description="ABC transmembrane type-1" evidence="9">
    <location>
        <begin position="144"/>
        <end position="351"/>
    </location>
</feature>
<dbReference type="InterPro" id="IPR025966">
    <property type="entry name" value="OppC_N"/>
</dbReference>
<feature type="transmembrane region" description="Helical" evidence="7">
    <location>
        <begin position="333"/>
        <end position="354"/>
    </location>
</feature>
<evidence type="ECO:0000313" key="10">
    <source>
        <dbReference type="EMBL" id="BBH95510.1"/>
    </source>
</evidence>
<accession>A0A455T7T7</accession>
<comment type="similarity">
    <text evidence="7">Belongs to the binding-protein-dependent transport system permease family.</text>
</comment>
<dbReference type="InterPro" id="IPR000515">
    <property type="entry name" value="MetI-like"/>
</dbReference>
<dbReference type="EMBL" id="AP019377">
    <property type="protein sequence ID" value="BBH95510.1"/>
    <property type="molecule type" value="Genomic_DNA"/>
</dbReference>
<protein>
    <submittedName>
        <fullName evidence="10">Peptide ABC transporter permease</fullName>
    </submittedName>
</protein>
<sequence length="364" mass="39609">MDTHDRETQPASPLIAPDTNLMLPAEPDLLVETPGVIPETEGPKERKPVSPMRESLRRLRRDTRAMVSLGVIIFMVLLSLFGPFVYQHLGGIYDSPDNGPIPATVYRTFYHQELSRQDELPSAQYWLGTDDLGRDILARLMQGLLVSISVAVLVEVIDITMGILVGVLAGYFGGWIDQVLARLTDIIFAFPGLLFIILLTGIFGTWADTTLSNIPIVGPNGNARLLLVSGALALVSWPLMARLVRGQTLQIKEQQFIEAARTAGSSNLKIIWRHIIPNLFSIVVVAATLDISNTIIGEASISLLGLGVQQPGSSLGLMISEASNAVDTHPWEVLVPSLTLAILVLAFSFLGDGLRDAFDPRTKD</sequence>
<feature type="transmembrane region" description="Helical" evidence="7">
    <location>
        <begin position="65"/>
        <end position="86"/>
    </location>
</feature>
<evidence type="ECO:0000259" key="9">
    <source>
        <dbReference type="PROSITE" id="PS50928"/>
    </source>
</evidence>
<gene>
    <name evidence="10" type="ORF">KTA_37090</name>
</gene>
<feature type="region of interest" description="Disordered" evidence="8">
    <location>
        <begin position="35"/>
        <end position="55"/>
    </location>
</feature>